<reference evidence="2 3" key="1">
    <citation type="submission" date="2021-12" db="EMBL/GenBank/DDBJ databases">
        <title>Genome sequence of Kibdelosporangium philippinense ATCC 49844.</title>
        <authorList>
            <person name="Fedorov E.A."/>
            <person name="Omeragic M."/>
            <person name="Shalygina K.F."/>
            <person name="Maclea K.S."/>
        </authorList>
    </citation>
    <scope>NUCLEOTIDE SEQUENCE [LARGE SCALE GENOMIC DNA]</scope>
    <source>
        <strain evidence="2 3">ATCC 49844</strain>
    </source>
</reference>
<dbReference type="Pfam" id="PF08924">
    <property type="entry name" value="Rv2525c_GlyHyd-like"/>
    <property type="match status" value="1"/>
</dbReference>
<proteinExistence type="predicted"/>
<evidence type="ECO:0000313" key="2">
    <source>
        <dbReference type="EMBL" id="MCE7004043.1"/>
    </source>
</evidence>
<dbReference type="Gene3D" id="3.20.20.80">
    <property type="entry name" value="Glycosidases"/>
    <property type="match status" value="1"/>
</dbReference>
<dbReference type="InterPro" id="IPR017853">
    <property type="entry name" value="GH"/>
</dbReference>
<gene>
    <name evidence="2" type="ORF">LWC34_14555</name>
</gene>
<dbReference type="CDD" id="cd06418">
    <property type="entry name" value="GH25_BacA-like"/>
    <property type="match status" value="1"/>
</dbReference>
<dbReference type="InterPro" id="IPR015020">
    <property type="entry name" value="Rv2525c-like_Glyco_Hydro-like"/>
</dbReference>
<dbReference type="Proteomes" id="UP001521150">
    <property type="component" value="Unassembled WGS sequence"/>
</dbReference>
<sequence>MDDRVLEAQQWVNATYGTVPGYQRCPENGRTGWSTMYSLTMGLQHELGISPVVANFGPGTMAKVKELGDIGFGWNRNSNIVRIIQHGLFCKGYNGANGYGEYGAVTTEAVKKMRVNMGLPDGGPGTTGGQVTPQIFRCVLNMDAYVTIGNGTDKVRGVQRWLNGRYWQRDAYTIGPTDGNYSRDVQKSLMIGLQYELGIGTPNGNFGDATKAGLRAHPVGPGSSGIFVELFSAACVFNEPVPVGDVRTTQKSTFDDALGEYVRAFQRFSQLTVNGQGDYQTWAQLLVSMGDADRPAQGCDTRFEITASRAAWLKSNGYRVVGRYLYDPPGSTLDKEIKPGELRTIFGAGMRVFPIYQDNARRLEDFTYTYGYQHALNAHQLAAGYGFNRGTVIYFAVDYDATQDEIDSAIVPYFHGVQAGLAYNGKKYVHGVYGSRNVCINVTNKTYARHSFVSGMSWGFSGNLGYSLPANWSYNQIKEFTVTNGADKFDLDRDVARDNGGDPGQGSVNDPTGPADAFLDYVQRLYDAARSYGKGNPSQLVMEYVRHRSYNDWKWKGLIGGVDEEFVNYANSRGFSVMTEFVDPVTGYPLGAEHMMATANGHLAYPQPSNPKRVNAGDIAGWGGDLLTFYADWRDAVDKYPNGHVFCDEKLAKPGVSTSFGFSDLIEDADGYLIARRVAGGTDIVTAVRDQYNGGGGLRRFTNYYQQRFTNAEDCNFLAHNILTAFDDPKIVAAQTGLIGMHRPPSTLAYEDLQRFEQGFADTLLARTGMESRMAQQYKANLEAYLRAAQQRATR</sequence>
<dbReference type="SUPFAM" id="SSF47090">
    <property type="entry name" value="PGBD-like"/>
    <property type="match status" value="1"/>
</dbReference>
<name>A0ABS8Z837_9PSEU</name>
<comment type="caution">
    <text evidence="2">The sequence shown here is derived from an EMBL/GenBank/DDBJ whole genome shotgun (WGS) entry which is preliminary data.</text>
</comment>
<evidence type="ECO:0000259" key="1">
    <source>
        <dbReference type="Pfam" id="PF08924"/>
    </source>
</evidence>
<dbReference type="EMBL" id="JAJVCN010000001">
    <property type="protein sequence ID" value="MCE7004043.1"/>
    <property type="molecule type" value="Genomic_DNA"/>
</dbReference>
<feature type="domain" description="Rv2525c-like glycoside hydrolase-like" evidence="1">
    <location>
        <begin position="312"/>
        <end position="495"/>
    </location>
</feature>
<dbReference type="InterPro" id="IPR036365">
    <property type="entry name" value="PGBD-like_sf"/>
</dbReference>
<evidence type="ECO:0000313" key="3">
    <source>
        <dbReference type="Proteomes" id="UP001521150"/>
    </source>
</evidence>
<protein>
    <submittedName>
        <fullName evidence="2">DUF1906 domain-containing protein</fullName>
    </submittedName>
</protein>
<keyword evidence="3" id="KW-1185">Reference proteome</keyword>
<dbReference type="SUPFAM" id="SSF51445">
    <property type="entry name" value="(Trans)glycosidases"/>
    <property type="match status" value="1"/>
</dbReference>
<accession>A0ABS8Z837</accession>
<dbReference type="RefSeq" id="WP_233725583.1">
    <property type="nucleotide sequence ID" value="NZ_JAJVCN010000001.1"/>
</dbReference>
<organism evidence="2 3">
    <name type="scientific">Kibdelosporangium philippinense</name>
    <dbReference type="NCBI Taxonomy" id="211113"/>
    <lineage>
        <taxon>Bacteria</taxon>
        <taxon>Bacillati</taxon>
        <taxon>Actinomycetota</taxon>
        <taxon>Actinomycetes</taxon>
        <taxon>Pseudonocardiales</taxon>
        <taxon>Pseudonocardiaceae</taxon>
        <taxon>Kibdelosporangium</taxon>
    </lineage>
</organism>